<dbReference type="InterPro" id="IPR027417">
    <property type="entry name" value="P-loop_NTPase"/>
</dbReference>
<proteinExistence type="predicted"/>
<dbReference type="OrthoDB" id="674604at2759"/>
<dbReference type="AlphaFoldDB" id="A0A8H6XPM6"/>
<name>A0A8H6XPM6_9AGAR</name>
<sequence>MSATLRVPLCLPLPLRYPYNSLLDRIGIMLSEDDSRPLYITGGQGGHGGEGHLHGTGGSGGPGLGPTVHITAQHFTAHNLYASSLATVPPVEASQIVNHCPPPSRIFQGRQSILEKMHHFFTDGRGDQHIYVLYGLGGAGKTQTGLKFIQDLSSQFSDIFFVDTSTKKTIDLGLKNIAIAKHCGNSSHDGLQWLTSTVEEWLLFLDNADDPNINLNDFIPQCSHGNIIITSRNPGLRVYGKHSSVSEMDEKDAVALLLESAGQVDTLATWHAATEIVKVWSSLTHTINFDTLQRHLVILHLQLYRLGHSYQNQEI</sequence>
<reference evidence="1" key="1">
    <citation type="submission" date="2020-05" db="EMBL/GenBank/DDBJ databases">
        <title>Mycena genomes resolve the evolution of fungal bioluminescence.</title>
        <authorList>
            <person name="Tsai I.J."/>
        </authorList>
    </citation>
    <scope>NUCLEOTIDE SEQUENCE</scope>
    <source>
        <strain evidence="1">CCC161011</strain>
    </source>
</reference>
<protein>
    <submittedName>
        <fullName evidence="1">Nephrocystin-3</fullName>
    </submittedName>
</protein>
<evidence type="ECO:0000313" key="1">
    <source>
        <dbReference type="EMBL" id="KAF7344867.1"/>
    </source>
</evidence>
<evidence type="ECO:0000313" key="2">
    <source>
        <dbReference type="Proteomes" id="UP000620124"/>
    </source>
</evidence>
<keyword evidence="2" id="KW-1185">Reference proteome</keyword>
<dbReference type="Proteomes" id="UP000620124">
    <property type="component" value="Unassembled WGS sequence"/>
</dbReference>
<dbReference type="Gene3D" id="3.40.50.300">
    <property type="entry name" value="P-loop containing nucleotide triphosphate hydrolases"/>
    <property type="match status" value="1"/>
</dbReference>
<dbReference type="PANTHER" id="PTHR35205">
    <property type="entry name" value="NB-ARC AND TPR DOMAIN PROTEIN"/>
    <property type="match status" value="1"/>
</dbReference>
<dbReference type="EMBL" id="JACAZI010000014">
    <property type="protein sequence ID" value="KAF7344867.1"/>
    <property type="molecule type" value="Genomic_DNA"/>
</dbReference>
<dbReference type="SUPFAM" id="SSF52540">
    <property type="entry name" value="P-loop containing nucleoside triphosphate hydrolases"/>
    <property type="match status" value="1"/>
</dbReference>
<dbReference type="PANTHER" id="PTHR35205:SF1">
    <property type="entry name" value="ZU5 DOMAIN-CONTAINING PROTEIN"/>
    <property type="match status" value="1"/>
</dbReference>
<gene>
    <name evidence="1" type="ORF">MVEN_01648500</name>
</gene>
<accession>A0A8H6XPM6</accession>
<organism evidence="1 2">
    <name type="scientific">Mycena venus</name>
    <dbReference type="NCBI Taxonomy" id="2733690"/>
    <lineage>
        <taxon>Eukaryota</taxon>
        <taxon>Fungi</taxon>
        <taxon>Dikarya</taxon>
        <taxon>Basidiomycota</taxon>
        <taxon>Agaricomycotina</taxon>
        <taxon>Agaricomycetes</taxon>
        <taxon>Agaricomycetidae</taxon>
        <taxon>Agaricales</taxon>
        <taxon>Marasmiineae</taxon>
        <taxon>Mycenaceae</taxon>
        <taxon>Mycena</taxon>
    </lineage>
</organism>
<comment type="caution">
    <text evidence="1">The sequence shown here is derived from an EMBL/GenBank/DDBJ whole genome shotgun (WGS) entry which is preliminary data.</text>
</comment>